<keyword evidence="4" id="KW-1185">Reference proteome</keyword>
<dbReference type="Proteomes" id="UP000499080">
    <property type="component" value="Unassembled WGS sequence"/>
</dbReference>
<keyword evidence="2" id="KW-0732">Signal</keyword>
<dbReference type="AlphaFoldDB" id="A0A4Y2GN33"/>
<comment type="caution">
    <text evidence="3">The sequence shown here is derived from an EMBL/GenBank/DDBJ whole genome shotgun (WGS) entry which is preliminary data.</text>
</comment>
<evidence type="ECO:0000256" key="1">
    <source>
        <dbReference type="SAM" id="MobiDB-lite"/>
    </source>
</evidence>
<accession>A0A4Y2GN33</accession>
<reference evidence="3 4" key="1">
    <citation type="journal article" date="2019" name="Sci. Rep.">
        <title>Orb-weaving spider Araneus ventricosus genome elucidates the spidroin gene catalogue.</title>
        <authorList>
            <person name="Kono N."/>
            <person name="Nakamura H."/>
            <person name="Ohtoshi R."/>
            <person name="Moran D.A.P."/>
            <person name="Shinohara A."/>
            <person name="Yoshida Y."/>
            <person name="Fujiwara M."/>
            <person name="Mori M."/>
            <person name="Tomita M."/>
            <person name="Arakawa K."/>
        </authorList>
    </citation>
    <scope>NUCLEOTIDE SEQUENCE [LARGE SCALE GENOMIC DNA]</scope>
</reference>
<name>A0A4Y2GN33_ARAVE</name>
<dbReference type="EMBL" id="BGPR01001479">
    <property type="protein sequence ID" value="GBM54953.1"/>
    <property type="molecule type" value="Genomic_DNA"/>
</dbReference>
<feature type="signal peptide" evidence="2">
    <location>
        <begin position="1"/>
        <end position="21"/>
    </location>
</feature>
<organism evidence="3 4">
    <name type="scientific">Araneus ventricosus</name>
    <name type="common">Orbweaver spider</name>
    <name type="synonym">Epeira ventricosa</name>
    <dbReference type="NCBI Taxonomy" id="182803"/>
    <lineage>
        <taxon>Eukaryota</taxon>
        <taxon>Metazoa</taxon>
        <taxon>Ecdysozoa</taxon>
        <taxon>Arthropoda</taxon>
        <taxon>Chelicerata</taxon>
        <taxon>Arachnida</taxon>
        <taxon>Araneae</taxon>
        <taxon>Araneomorphae</taxon>
        <taxon>Entelegynae</taxon>
        <taxon>Araneoidea</taxon>
        <taxon>Araneidae</taxon>
        <taxon>Araneus</taxon>
    </lineage>
</organism>
<feature type="region of interest" description="Disordered" evidence="1">
    <location>
        <begin position="139"/>
        <end position="166"/>
    </location>
</feature>
<gene>
    <name evidence="3" type="ORF">AVEN_33512_1</name>
</gene>
<evidence type="ECO:0000256" key="2">
    <source>
        <dbReference type="SAM" id="SignalP"/>
    </source>
</evidence>
<evidence type="ECO:0000313" key="3">
    <source>
        <dbReference type="EMBL" id="GBM54953.1"/>
    </source>
</evidence>
<sequence length="166" mass="18631">MNRKLSKKFILTPLILEIILGMKYTPLGKANAFRYSLQNSFQENPDPYYNSHINKVNRSINNHPRSLNTCSPTSIISPKEVINLIKRINPRKAIGPYGVSNKALRMLTLNAVTHLTKNFQQMSCCPSLPSILEISTRANVPKTPSRPQATKLLSTHKPLTLHGKSV</sequence>
<proteinExistence type="predicted"/>
<dbReference type="OrthoDB" id="411173at2759"/>
<evidence type="ECO:0000313" key="4">
    <source>
        <dbReference type="Proteomes" id="UP000499080"/>
    </source>
</evidence>
<protein>
    <submittedName>
        <fullName evidence="3">Uncharacterized protein</fullName>
    </submittedName>
</protein>
<feature type="chain" id="PRO_5021502237" evidence="2">
    <location>
        <begin position="22"/>
        <end position="166"/>
    </location>
</feature>